<feature type="domain" description="ABC transporter" evidence="5">
    <location>
        <begin position="5"/>
        <end position="229"/>
    </location>
</feature>
<dbReference type="InterPro" id="IPR003593">
    <property type="entry name" value="AAA+_ATPase"/>
</dbReference>
<proteinExistence type="inferred from homology"/>
<evidence type="ECO:0000313" key="7">
    <source>
        <dbReference type="Proteomes" id="UP000515808"/>
    </source>
</evidence>
<protein>
    <submittedName>
        <fullName evidence="6">ATP-binding cassette domain-containing protein</fullName>
    </submittedName>
</protein>
<dbReference type="Pfam" id="PF00005">
    <property type="entry name" value="ABC_tran"/>
    <property type="match status" value="1"/>
</dbReference>
<dbReference type="SMART" id="SM00382">
    <property type="entry name" value="AAA"/>
    <property type="match status" value="1"/>
</dbReference>
<dbReference type="EMBL" id="CP060695">
    <property type="protein sequence ID" value="QNM86646.1"/>
    <property type="molecule type" value="Genomic_DNA"/>
</dbReference>
<keyword evidence="4 6" id="KW-0067">ATP-binding</keyword>
<comment type="similarity">
    <text evidence="1">Belongs to the ABC transporter superfamily.</text>
</comment>
<evidence type="ECO:0000256" key="4">
    <source>
        <dbReference type="ARBA" id="ARBA00022840"/>
    </source>
</evidence>
<dbReference type="AlphaFoldDB" id="A0A7G9LDE7"/>
<dbReference type="Gene3D" id="3.40.50.300">
    <property type="entry name" value="P-loop containing nucleotide triphosphate hydrolases"/>
    <property type="match status" value="1"/>
</dbReference>
<organism evidence="6 7">
    <name type="scientific">Polaribacter pectinis</name>
    <dbReference type="NCBI Taxonomy" id="2738844"/>
    <lineage>
        <taxon>Bacteria</taxon>
        <taxon>Pseudomonadati</taxon>
        <taxon>Bacteroidota</taxon>
        <taxon>Flavobacteriia</taxon>
        <taxon>Flavobacteriales</taxon>
        <taxon>Flavobacteriaceae</taxon>
    </lineage>
</organism>
<dbReference type="InterPro" id="IPR027417">
    <property type="entry name" value="P-loop_NTPase"/>
</dbReference>
<evidence type="ECO:0000313" key="6">
    <source>
        <dbReference type="EMBL" id="QNM86646.1"/>
    </source>
</evidence>
<evidence type="ECO:0000256" key="2">
    <source>
        <dbReference type="ARBA" id="ARBA00022448"/>
    </source>
</evidence>
<accession>A0A7G9LDE7</accession>
<dbReference type="KEGG" id="ppec:H9W90_05880"/>
<keyword evidence="3" id="KW-0547">Nucleotide-binding</keyword>
<dbReference type="RefSeq" id="WP_187483522.1">
    <property type="nucleotide sequence ID" value="NZ_CP060695.1"/>
</dbReference>
<evidence type="ECO:0000259" key="5">
    <source>
        <dbReference type="PROSITE" id="PS50893"/>
    </source>
</evidence>
<dbReference type="InterPro" id="IPR017871">
    <property type="entry name" value="ABC_transporter-like_CS"/>
</dbReference>
<dbReference type="InterPro" id="IPR003439">
    <property type="entry name" value="ABC_transporter-like_ATP-bd"/>
</dbReference>
<evidence type="ECO:0000256" key="1">
    <source>
        <dbReference type="ARBA" id="ARBA00005417"/>
    </source>
</evidence>
<dbReference type="GO" id="GO:0005524">
    <property type="term" value="F:ATP binding"/>
    <property type="evidence" value="ECO:0007669"/>
    <property type="project" value="UniProtKB-KW"/>
</dbReference>
<reference evidence="6 7" key="1">
    <citation type="submission" date="2020-08" db="EMBL/GenBank/DDBJ databases">
        <title>Polaribacter sp. L12M9 isolated from gut of the Korean scallop.</title>
        <authorList>
            <person name="Jeong Y.S."/>
        </authorList>
    </citation>
    <scope>NUCLEOTIDE SEQUENCE [LARGE SCALE GENOMIC DNA]</scope>
    <source>
        <strain evidence="6 7">L12M9</strain>
    </source>
</reference>
<dbReference type="PANTHER" id="PTHR43335:SF2">
    <property type="entry name" value="ABC TRANSPORTER, ATP-BINDING PROTEIN"/>
    <property type="match status" value="1"/>
</dbReference>
<gene>
    <name evidence="6" type="ORF">H9W90_05880</name>
</gene>
<dbReference type="SUPFAM" id="SSF52540">
    <property type="entry name" value="P-loop containing nucleoside triphosphate hydrolases"/>
    <property type="match status" value="1"/>
</dbReference>
<dbReference type="GO" id="GO:0016887">
    <property type="term" value="F:ATP hydrolysis activity"/>
    <property type="evidence" value="ECO:0007669"/>
    <property type="project" value="InterPro"/>
</dbReference>
<sequence length="299" mass="33329">METILSLKNLDKKYGQVHAVNNLSFDIQKGNVYGILGPNGSGKSTTLGIILNVVNKTSGEFSWFNGDLSTHEALKKVGAIIERPNFYPYMTATQNLKLICKIKGISSEKIDEKLKAVNLFDRKNSKFKTFSLGMKQRLAIASALLNDPEILILDEPTNGLDPQGIHEIRQIIKDIASNGTTILLASHLLDEVEKVCSHVVVIRNGIKLYSGRVDEMTASKGLFELKVNENEEELIVVLENHPAISKISKDHETIIATLNSEISSTEINKFLFEKGFILSHLVKRKPSLEQQFLDLTKNK</sequence>
<keyword evidence="7" id="KW-1185">Reference proteome</keyword>
<keyword evidence="2" id="KW-0813">Transport</keyword>
<dbReference type="Proteomes" id="UP000515808">
    <property type="component" value="Chromosome"/>
</dbReference>
<dbReference type="PROSITE" id="PS00211">
    <property type="entry name" value="ABC_TRANSPORTER_1"/>
    <property type="match status" value="1"/>
</dbReference>
<dbReference type="PROSITE" id="PS50893">
    <property type="entry name" value="ABC_TRANSPORTER_2"/>
    <property type="match status" value="1"/>
</dbReference>
<dbReference type="PANTHER" id="PTHR43335">
    <property type="entry name" value="ABC TRANSPORTER, ATP-BINDING PROTEIN"/>
    <property type="match status" value="1"/>
</dbReference>
<evidence type="ECO:0000256" key="3">
    <source>
        <dbReference type="ARBA" id="ARBA00022741"/>
    </source>
</evidence>
<name>A0A7G9LDE7_9FLAO</name>